<dbReference type="GO" id="GO:0005829">
    <property type="term" value="C:cytosol"/>
    <property type="evidence" value="ECO:0007669"/>
    <property type="project" value="TreeGrafter"/>
</dbReference>
<keyword evidence="4 8" id="KW-1133">Transmembrane helix</keyword>
<evidence type="ECO:0000256" key="6">
    <source>
        <dbReference type="ARBA" id="ARBA00023136"/>
    </source>
</evidence>
<dbReference type="InterPro" id="IPR000791">
    <property type="entry name" value="Gpr1/Fun34/SatP-like"/>
</dbReference>
<protein>
    <submittedName>
        <fullName evidence="10">GPR1/FUN34/yaaH family-domain-containing protein</fullName>
    </submittedName>
</protein>
<dbReference type="AlphaFoldDB" id="A0A8K0WDE2"/>
<evidence type="ECO:0000256" key="2">
    <source>
        <dbReference type="ARBA" id="ARBA00005587"/>
    </source>
</evidence>
<dbReference type="Pfam" id="PF01184">
    <property type="entry name" value="Gpr1_Fun34_YaaH"/>
    <property type="match status" value="1"/>
</dbReference>
<dbReference type="NCBIfam" id="NF038013">
    <property type="entry name" value="AceTr_1"/>
    <property type="match status" value="1"/>
</dbReference>
<dbReference type="InterPro" id="IPR023210">
    <property type="entry name" value="NADP_OxRdtase_dom"/>
</dbReference>
<feature type="domain" description="NADP-dependent oxidoreductase" evidence="9">
    <location>
        <begin position="251"/>
        <end position="544"/>
    </location>
</feature>
<feature type="transmembrane region" description="Helical" evidence="8">
    <location>
        <begin position="176"/>
        <end position="196"/>
    </location>
</feature>
<keyword evidence="6 8" id="KW-0472">Membrane</keyword>
<feature type="transmembrane region" description="Helical" evidence="8">
    <location>
        <begin position="208"/>
        <end position="229"/>
    </location>
</feature>
<dbReference type="Gene3D" id="3.20.20.100">
    <property type="entry name" value="NADP-dependent oxidoreductase domain"/>
    <property type="match status" value="1"/>
</dbReference>
<dbReference type="GO" id="GO:0070485">
    <property type="term" value="P:dehydro-D-arabinono-1,4-lactone biosynthetic process"/>
    <property type="evidence" value="ECO:0007669"/>
    <property type="project" value="TreeGrafter"/>
</dbReference>
<dbReference type="PANTHER" id="PTHR42686">
    <property type="entry name" value="GH17980P-RELATED"/>
    <property type="match status" value="1"/>
</dbReference>
<accession>A0A8K0WDE2</accession>
<organism evidence="10 11">
    <name type="scientific">Fusarium tricinctum</name>
    <dbReference type="NCBI Taxonomy" id="61284"/>
    <lineage>
        <taxon>Eukaryota</taxon>
        <taxon>Fungi</taxon>
        <taxon>Dikarya</taxon>
        <taxon>Ascomycota</taxon>
        <taxon>Pezizomycotina</taxon>
        <taxon>Sordariomycetes</taxon>
        <taxon>Hypocreomycetidae</taxon>
        <taxon>Hypocreales</taxon>
        <taxon>Nectriaceae</taxon>
        <taxon>Fusarium</taxon>
        <taxon>Fusarium tricinctum species complex</taxon>
    </lineage>
</organism>
<dbReference type="SUPFAM" id="SSF51430">
    <property type="entry name" value="NAD(P)-linked oxidoreductase"/>
    <property type="match status" value="1"/>
</dbReference>
<comment type="caution">
    <text evidence="10">The sequence shown here is derived from an EMBL/GenBank/DDBJ whole genome shotgun (WGS) entry which is preliminary data.</text>
</comment>
<feature type="region of interest" description="Disordered" evidence="7">
    <location>
        <begin position="1"/>
        <end position="31"/>
    </location>
</feature>
<evidence type="ECO:0000256" key="3">
    <source>
        <dbReference type="ARBA" id="ARBA00022692"/>
    </source>
</evidence>
<dbReference type="Proteomes" id="UP000813427">
    <property type="component" value="Unassembled WGS sequence"/>
</dbReference>
<dbReference type="PANTHER" id="PTHR42686:SF1">
    <property type="entry name" value="GH17980P-RELATED"/>
    <property type="match status" value="1"/>
</dbReference>
<feature type="transmembrane region" description="Helical" evidence="8">
    <location>
        <begin position="57"/>
        <end position="77"/>
    </location>
</feature>
<evidence type="ECO:0000313" key="10">
    <source>
        <dbReference type="EMBL" id="KAH7251462.1"/>
    </source>
</evidence>
<dbReference type="Pfam" id="PF00248">
    <property type="entry name" value="Aldo_ket_red"/>
    <property type="match status" value="1"/>
</dbReference>
<dbReference type="GO" id="GO:0045290">
    <property type="term" value="F:D-arabinose 1-dehydrogenase [NAD(P)+] activity"/>
    <property type="evidence" value="ECO:0007669"/>
    <property type="project" value="TreeGrafter"/>
</dbReference>
<evidence type="ECO:0000256" key="8">
    <source>
        <dbReference type="SAM" id="Phobius"/>
    </source>
</evidence>
<comment type="subcellular location">
    <subcellularLocation>
        <location evidence="1">Membrane</location>
        <topology evidence="1">Multi-pass membrane protein</topology>
    </subcellularLocation>
</comment>
<sequence>MSPLRAQEDQASGDKEATFWTGQEDCSETKTPRYATTTKQGAARQADIQFRQKFGDAGPLGLAGFAFATFLTALVNLNVCGVTIPNIVIGPALVYGGLAQLLSGMWDIANGNTVSATIACSYGCFWISYAISLIPSFHVRDAYPSVADYNHANGLFLMGFFIFSVAITLCSMKSNVFSLTLCLLVNCTWLFLGVANLCTEESGAPNNVLIKCGGVTGLLVSFTAWYLMYEGLANRQNRYVRIMASTQPSPLVLGGAGFSYQLNPNPESLPIIDILLRAFDLGLRTIDTSPYYEPSEQLIGAALCNSRITSKYQRADYELMTKVGRIKENEFNYSPDWIRKSVARSLERFKTTYLDVVFCHDVEYVSIDEAVSAVGVLLEFQRAGVVLRVGISGYDIDVLAEVATLAQQRYGRPVDVIQTWAQLTLQNTQAETRGFARFRAAGVKSVFCSSPLAVGLLRTGGIPVGLTGDWHPAPQGLRAAAAEAAQWVDEHGNGETLAFLAMQYAILKATQNSTASFEVSTITGISTLSELEQNVAAAKTILKSANASESLQDYTELDLQAVRSRSGLYERVQAIIGTWVDYDFTGKKVKE</sequence>
<dbReference type="EMBL" id="JAGPXF010000003">
    <property type="protein sequence ID" value="KAH7251462.1"/>
    <property type="molecule type" value="Genomic_DNA"/>
</dbReference>
<reference evidence="10" key="1">
    <citation type="journal article" date="2021" name="Nat. Commun.">
        <title>Genetic determinants of endophytism in the Arabidopsis root mycobiome.</title>
        <authorList>
            <person name="Mesny F."/>
            <person name="Miyauchi S."/>
            <person name="Thiergart T."/>
            <person name="Pickel B."/>
            <person name="Atanasova L."/>
            <person name="Karlsson M."/>
            <person name="Huettel B."/>
            <person name="Barry K.W."/>
            <person name="Haridas S."/>
            <person name="Chen C."/>
            <person name="Bauer D."/>
            <person name="Andreopoulos W."/>
            <person name="Pangilinan J."/>
            <person name="LaButti K."/>
            <person name="Riley R."/>
            <person name="Lipzen A."/>
            <person name="Clum A."/>
            <person name="Drula E."/>
            <person name="Henrissat B."/>
            <person name="Kohler A."/>
            <person name="Grigoriev I.V."/>
            <person name="Martin F.M."/>
            <person name="Hacquard S."/>
        </authorList>
    </citation>
    <scope>NUCLEOTIDE SEQUENCE</scope>
    <source>
        <strain evidence="10">MPI-SDFR-AT-0068</strain>
    </source>
</reference>
<evidence type="ECO:0000256" key="5">
    <source>
        <dbReference type="ARBA" id="ARBA00023002"/>
    </source>
</evidence>
<gene>
    <name evidence="10" type="ORF">BKA59DRAFT_524724</name>
</gene>
<evidence type="ECO:0000256" key="4">
    <source>
        <dbReference type="ARBA" id="ARBA00022989"/>
    </source>
</evidence>
<dbReference type="OrthoDB" id="5286008at2759"/>
<feature type="compositionally biased region" description="Basic and acidic residues" evidence="7">
    <location>
        <begin position="1"/>
        <end position="17"/>
    </location>
</feature>
<dbReference type="InterPro" id="IPR020471">
    <property type="entry name" value="AKR"/>
</dbReference>
<comment type="similarity">
    <text evidence="2">Belongs to the acetate uptake transporter (AceTr) (TC 2.A.96) family.</text>
</comment>
<evidence type="ECO:0000313" key="11">
    <source>
        <dbReference type="Proteomes" id="UP000813427"/>
    </source>
</evidence>
<dbReference type="GO" id="GO:0016020">
    <property type="term" value="C:membrane"/>
    <property type="evidence" value="ECO:0007669"/>
    <property type="project" value="UniProtKB-SubCell"/>
</dbReference>
<feature type="transmembrane region" description="Helical" evidence="8">
    <location>
        <begin position="114"/>
        <end position="137"/>
    </location>
</feature>
<feature type="transmembrane region" description="Helical" evidence="8">
    <location>
        <begin position="83"/>
        <end position="102"/>
    </location>
</feature>
<keyword evidence="3 8" id="KW-0812">Transmembrane</keyword>
<dbReference type="InterPro" id="IPR036812">
    <property type="entry name" value="NAD(P)_OxRdtase_dom_sf"/>
</dbReference>
<evidence type="ECO:0000259" key="9">
    <source>
        <dbReference type="Pfam" id="PF00248"/>
    </source>
</evidence>
<name>A0A8K0WDE2_9HYPO</name>
<keyword evidence="11" id="KW-1185">Reference proteome</keyword>
<proteinExistence type="inferred from homology"/>
<evidence type="ECO:0000256" key="7">
    <source>
        <dbReference type="SAM" id="MobiDB-lite"/>
    </source>
</evidence>
<evidence type="ECO:0000256" key="1">
    <source>
        <dbReference type="ARBA" id="ARBA00004141"/>
    </source>
</evidence>
<feature type="transmembrane region" description="Helical" evidence="8">
    <location>
        <begin position="149"/>
        <end position="169"/>
    </location>
</feature>
<keyword evidence="5" id="KW-0560">Oxidoreductase</keyword>